<dbReference type="EMBL" id="JBHUCM010000017">
    <property type="protein sequence ID" value="MFD1539691.1"/>
    <property type="molecule type" value="Genomic_DNA"/>
</dbReference>
<dbReference type="PROSITE" id="PS50893">
    <property type="entry name" value="ABC_TRANSPORTER_2"/>
    <property type="match status" value="1"/>
</dbReference>
<keyword evidence="3" id="KW-0547">Nucleotide-binding</keyword>
<comment type="caution">
    <text evidence="7">The sequence shown here is derived from an EMBL/GenBank/DDBJ whole genome shotgun (WGS) entry which is preliminary data.</text>
</comment>
<dbReference type="InterPro" id="IPR017871">
    <property type="entry name" value="ABC_transporter-like_CS"/>
</dbReference>
<accession>A0ABW4GAW6</accession>
<evidence type="ECO:0000313" key="7">
    <source>
        <dbReference type="EMBL" id="MFD1539691.1"/>
    </source>
</evidence>
<keyword evidence="2" id="KW-0813">Transport</keyword>
<dbReference type="PANTHER" id="PTHR43776:SF7">
    <property type="entry name" value="D,D-DIPEPTIDE TRANSPORT ATP-BINDING PROTEIN DDPF-RELATED"/>
    <property type="match status" value="1"/>
</dbReference>
<keyword evidence="8" id="KW-1185">Reference proteome</keyword>
<dbReference type="PROSITE" id="PS00211">
    <property type="entry name" value="ABC_TRANSPORTER_1"/>
    <property type="match status" value="1"/>
</dbReference>
<gene>
    <name evidence="7" type="ORF">ACFSJ0_21740</name>
</gene>
<sequence>MSGDPVIRVSHLVKRYGHADAPNVVDDVSFTVDQGRTLALVGESGAGKSTIGAILTGLQTATSGTVQVCGEDRSRPARSTRSRRHRGSQLQLVAQDPFTSLNPRQKIGDAIAEAVALHCRLSPSQRRERVRELLDAVGLTPHHATVTPRALSGGQRQRVAIARALAAQPEVVVLDEAVSALDVSVQAQVLNLLNDLQAQTRTAYVFITHDLAVVRQIAHDVVVLRHGRIVEQGEANAILNQPQQPYTQLLLASTPRPGWTPPPR</sequence>
<evidence type="ECO:0000256" key="3">
    <source>
        <dbReference type="ARBA" id="ARBA00022741"/>
    </source>
</evidence>
<dbReference type="Pfam" id="PF08352">
    <property type="entry name" value="oligo_HPY"/>
    <property type="match status" value="1"/>
</dbReference>
<dbReference type="SMART" id="SM00382">
    <property type="entry name" value="AAA"/>
    <property type="match status" value="1"/>
</dbReference>
<feature type="region of interest" description="Disordered" evidence="5">
    <location>
        <begin position="67"/>
        <end position="88"/>
    </location>
</feature>
<organism evidence="7 8">
    <name type="scientific">Nonomuraea guangzhouensis</name>
    <dbReference type="NCBI Taxonomy" id="1291555"/>
    <lineage>
        <taxon>Bacteria</taxon>
        <taxon>Bacillati</taxon>
        <taxon>Actinomycetota</taxon>
        <taxon>Actinomycetes</taxon>
        <taxon>Streptosporangiales</taxon>
        <taxon>Streptosporangiaceae</taxon>
        <taxon>Nonomuraea</taxon>
    </lineage>
</organism>
<dbReference type="Proteomes" id="UP001597097">
    <property type="component" value="Unassembled WGS sequence"/>
</dbReference>
<comment type="similarity">
    <text evidence="1">Belongs to the ABC transporter superfamily.</text>
</comment>
<evidence type="ECO:0000256" key="1">
    <source>
        <dbReference type="ARBA" id="ARBA00005417"/>
    </source>
</evidence>
<name>A0ABW4GAW6_9ACTN</name>
<proteinExistence type="inferred from homology"/>
<dbReference type="Pfam" id="PF00005">
    <property type="entry name" value="ABC_tran"/>
    <property type="match status" value="1"/>
</dbReference>
<dbReference type="GO" id="GO:0005524">
    <property type="term" value="F:ATP binding"/>
    <property type="evidence" value="ECO:0007669"/>
    <property type="project" value="UniProtKB-KW"/>
</dbReference>
<evidence type="ECO:0000259" key="6">
    <source>
        <dbReference type="PROSITE" id="PS50893"/>
    </source>
</evidence>
<evidence type="ECO:0000256" key="4">
    <source>
        <dbReference type="ARBA" id="ARBA00022840"/>
    </source>
</evidence>
<keyword evidence="4 7" id="KW-0067">ATP-binding</keyword>
<protein>
    <submittedName>
        <fullName evidence="7">ABC transporter ATP-binding protein</fullName>
    </submittedName>
</protein>
<dbReference type="PANTHER" id="PTHR43776">
    <property type="entry name" value="TRANSPORT ATP-BINDING PROTEIN"/>
    <property type="match status" value="1"/>
</dbReference>
<evidence type="ECO:0000256" key="5">
    <source>
        <dbReference type="SAM" id="MobiDB-lite"/>
    </source>
</evidence>
<dbReference type="CDD" id="cd03257">
    <property type="entry name" value="ABC_NikE_OppD_transporters"/>
    <property type="match status" value="1"/>
</dbReference>
<dbReference type="RefSeq" id="WP_219534193.1">
    <property type="nucleotide sequence ID" value="NZ_JAHKRM010000021.1"/>
</dbReference>
<feature type="compositionally biased region" description="Basic residues" evidence="5">
    <location>
        <begin position="76"/>
        <end position="87"/>
    </location>
</feature>
<dbReference type="InterPro" id="IPR003439">
    <property type="entry name" value="ABC_transporter-like_ATP-bd"/>
</dbReference>
<evidence type="ECO:0000256" key="2">
    <source>
        <dbReference type="ARBA" id="ARBA00022448"/>
    </source>
</evidence>
<evidence type="ECO:0000313" key="8">
    <source>
        <dbReference type="Proteomes" id="UP001597097"/>
    </source>
</evidence>
<dbReference type="InterPro" id="IPR013563">
    <property type="entry name" value="Oligopep_ABC_C"/>
</dbReference>
<dbReference type="InterPro" id="IPR050319">
    <property type="entry name" value="ABC_transp_ATP-bind"/>
</dbReference>
<dbReference type="InterPro" id="IPR003593">
    <property type="entry name" value="AAA+_ATPase"/>
</dbReference>
<reference evidence="8" key="1">
    <citation type="journal article" date="2019" name="Int. J. Syst. Evol. Microbiol.">
        <title>The Global Catalogue of Microorganisms (GCM) 10K type strain sequencing project: providing services to taxonomists for standard genome sequencing and annotation.</title>
        <authorList>
            <consortium name="The Broad Institute Genomics Platform"/>
            <consortium name="The Broad Institute Genome Sequencing Center for Infectious Disease"/>
            <person name="Wu L."/>
            <person name="Ma J."/>
        </authorList>
    </citation>
    <scope>NUCLEOTIDE SEQUENCE [LARGE SCALE GENOMIC DNA]</scope>
    <source>
        <strain evidence="8">CGMCC 1.15399</strain>
    </source>
</reference>
<feature type="domain" description="ABC transporter" evidence="6">
    <location>
        <begin position="7"/>
        <end position="251"/>
    </location>
</feature>